<protein>
    <recommendedName>
        <fullName evidence="4">Hypersensitive response-inducing protein</fullName>
    </recommendedName>
</protein>
<evidence type="ECO:0008006" key="4">
    <source>
        <dbReference type="Google" id="ProtNLM"/>
    </source>
</evidence>
<reference evidence="2 3" key="1">
    <citation type="submission" date="2018-06" db="EMBL/GenBank/DDBJ databases">
        <title>Complete Genomes of Monosporascus.</title>
        <authorList>
            <person name="Robinson A.J."/>
            <person name="Natvig D.O."/>
        </authorList>
    </citation>
    <scope>NUCLEOTIDE SEQUENCE [LARGE SCALE GENOMIC DNA]</scope>
    <source>
        <strain evidence="2 3">CBS 609.92</strain>
    </source>
</reference>
<evidence type="ECO:0000313" key="3">
    <source>
        <dbReference type="Proteomes" id="UP000294003"/>
    </source>
</evidence>
<evidence type="ECO:0000256" key="1">
    <source>
        <dbReference type="SAM" id="MobiDB-lite"/>
    </source>
</evidence>
<evidence type="ECO:0000313" key="2">
    <source>
        <dbReference type="EMBL" id="RYO84420.1"/>
    </source>
</evidence>
<keyword evidence="3" id="KW-1185">Reference proteome</keyword>
<comment type="caution">
    <text evidence="2">The sequence shown here is derived from an EMBL/GenBank/DDBJ whole genome shotgun (WGS) entry which is preliminary data.</text>
</comment>
<name>A0ABY0H8Q6_9PEZI</name>
<sequence length="144" mass="15101">MKFSAVIFAAGASAAAMERQDAVFKVSDFSAGCIPHSTQCSYTFGVLQPGTMEQTPVQCKAMAAADGQGNLPEILDGTCEESSRTFSVTKSAEGLTLVVSQPVSPTSNQSGQHFIPNSELVTSNEPNAVVQSYQGSPNFDLTSQ</sequence>
<organism evidence="2 3">
    <name type="scientific">Monosporascus cannonballus</name>
    <dbReference type="NCBI Taxonomy" id="155416"/>
    <lineage>
        <taxon>Eukaryota</taxon>
        <taxon>Fungi</taxon>
        <taxon>Dikarya</taxon>
        <taxon>Ascomycota</taxon>
        <taxon>Pezizomycotina</taxon>
        <taxon>Sordariomycetes</taxon>
        <taxon>Xylariomycetidae</taxon>
        <taxon>Xylariales</taxon>
        <taxon>Xylariales incertae sedis</taxon>
        <taxon>Monosporascus</taxon>
    </lineage>
</organism>
<feature type="region of interest" description="Disordered" evidence="1">
    <location>
        <begin position="125"/>
        <end position="144"/>
    </location>
</feature>
<accession>A0ABY0H8Q6</accession>
<gene>
    <name evidence="2" type="ORF">DL762_005680</name>
</gene>
<proteinExistence type="predicted"/>
<dbReference type="EMBL" id="QJNS01000162">
    <property type="protein sequence ID" value="RYO84420.1"/>
    <property type="molecule type" value="Genomic_DNA"/>
</dbReference>
<dbReference type="Proteomes" id="UP000294003">
    <property type="component" value="Unassembled WGS sequence"/>
</dbReference>